<dbReference type="Pfam" id="PF05717">
    <property type="entry name" value="TnpB_IS66"/>
    <property type="match status" value="1"/>
</dbReference>
<dbReference type="OrthoDB" id="9801450at2"/>
<name>A0A2P7QE09_9SPHN</name>
<reference evidence="2 3" key="1">
    <citation type="submission" date="2018-03" db="EMBL/GenBank/DDBJ databases">
        <title>The draft genome of Sphingosinicella sp. GL-C-18.</title>
        <authorList>
            <person name="Liu L."/>
            <person name="Li L."/>
            <person name="Liang L."/>
            <person name="Zhang X."/>
            <person name="Wang T."/>
        </authorList>
    </citation>
    <scope>NUCLEOTIDE SEQUENCE [LARGE SCALE GENOMIC DNA]</scope>
    <source>
        <strain evidence="2 3">GL-C-18</strain>
    </source>
</reference>
<evidence type="ECO:0000313" key="2">
    <source>
        <dbReference type="EMBL" id="PSJ36212.1"/>
    </source>
</evidence>
<evidence type="ECO:0000256" key="1">
    <source>
        <dbReference type="SAM" id="MobiDB-lite"/>
    </source>
</evidence>
<organism evidence="2 3">
    <name type="scientific">Allosphingosinicella deserti</name>
    <dbReference type="NCBI Taxonomy" id="2116704"/>
    <lineage>
        <taxon>Bacteria</taxon>
        <taxon>Pseudomonadati</taxon>
        <taxon>Pseudomonadota</taxon>
        <taxon>Alphaproteobacteria</taxon>
        <taxon>Sphingomonadales</taxon>
        <taxon>Sphingomonadaceae</taxon>
        <taxon>Allosphingosinicella</taxon>
    </lineage>
</organism>
<dbReference type="Proteomes" id="UP000241167">
    <property type="component" value="Unassembled WGS sequence"/>
</dbReference>
<feature type="region of interest" description="Disordered" evidence="1">
    <location>
        <begin position="1"/>
        <end position="21"/>
    </location>
</feature>
<evidence type="ECO:0008006" key="4">
    <source>
        <dbReference type="Google" id="ProtNLM"/>
    </source>
</evidence>
<comment type="caution">
    <text evidence="2">The sequence shown here is derived from an EMBL/GenBank/DDBJ whole genome shotgun (WGS) entry which is preliminary data.</text>
</comment>
<dbReference type="PANTHER" id="PTHR36455:SF1">
    <property type="entry name" value="BLR8292 PROTEIN"/>
    <property type="match status" value="1"/>
</dbReference>
<proteinExistence type="predicted"/>
<evidence type="ECO:0000313" key="3">
    <source>
        <dbReference type="Proteomes" id="UP000241167"/>
    </source>
</evidence>
<accession>A0A2P7QE09</accession>
<gene>
    <name evidence="2" type="ORF">C7I55_27195</name>
</gene>
<keyword evidence="3" id="KW-1185">Reference proteome</keyword>
<sequence length="140" mass="15204">MRRDSAGAGHQGVSRLQAGEHAEGLRRADRACRYLACKPVSMQKGFDGLTALASHVLGADPYSGHLFLFRGKRGDYLKALYWDGSGMCLFAKRLEKGRFVWPPLVDGGIVLSPAQLALLIEGIDWRRTVAPAPVTAPTLV</sequence>
<dbReference type="EMBL" id="PXYI01000017">
    <property type="protein sequence ID" value="PSJ36212.1"/>
    <property type="molecule type" value="Genomic_DNA"/>
</dbReference>
<dbReference type="InterPro" id="IPR008878">
    <property type="entry name" value="Transposase_IS66_Orf2"/>
</dbReference>
<protein>
    <recommendedName>
        <fullName evidence="4">Transposase</fullName>
    </recommendedName>
</protein>
<dbReference type="NCBIfam" id="NF033819">
    <property type="entry name" value="IS66_TnpB"/>
    <property type="match status" value="1"/>
</dbReference>
<dbReference type="AlphaFoldDB" id="A0A2P7QE09"/>
<dbReference type="PANTHER" id="PTHR36455">
    <property type="match status" value="1"/>
</dbReference>